<keyword evidence="5" id="KW-1185">Reference proteome</keyword>
<protein>
    <recommendedName>
        <fullName evidence="6">Lipoprotein</fullName>
    </recommendedName>
</protein>
<evidence type="ECO:0000256" key="2">
    <source>
        <dbReference type="ARBA" id="ARBA00023136"/>
    </source>
</evidence>
<organism evidence="4 5">
    <name type="scientific">Gordonia soli NBRC 108243</name>
    <dbReference type="NCBI Taxonomy" id="1223545"/>
    <lineage>
        <taxon>Bacteria</taxon>
        <taxon>Bacillati</taxon>
        <taxon>Actinomycetota</taxon>
        <taxon>Actinomycetes</taxon>
        <taxon>Mycobacteriales</taxon>
        <taxon>Gordoniaceae</taxon>
        <taxon>Gordonia</taxon>
    </lineage>
</organism>
<dbReference type="EMBL" id="BANX01000005">
    <property type="protein sequence ID" value="GAC67154.1"/>
    <property type="molecule type" value="Genomic_DNA"/>
</dbReference>
<accession>M0QFC0</accession>
<evidence type="ECO:0000256" key="3">
    <source>
        <dbReference type="SAM" id="SignalP"/>
    </source>
</evidence>
<dbReference type="AlphaFoldDB" id="M0QFC0"/>
<proteinExistence type="predicted"/>
<dbReference type="RefSeq" id="WP_007618040.1">
    <property type="nucleotide sequence ID" value="NZ_BANX01000005.1"/>
</dbReference>
<evidence type="ECO:0008006" key="6">
    <source>
        <dbReference type="Google" id="ProtNLM"/>
    </source>
</evidence>
<evidence type="ECO:0000313" key="4">
    <source>
        <dbReference type="EMBL" id="GAC67154.1"/>
    </source>
</evidence>
<dbReference type="eggNOG" id="ENOG5033XS7">
    <property type="taxonomic scope" value="Bacteria"/>
</dbReference>
<dbReference type="Pfam" id="PF05481">
    <property type="entry name" value="Myco_19_kDa"/>
    <property type="match status" value="1"/>
</dbReference>
<dbReference type="OrthoDB" id="4376250at2"/>
<reference evidence="4 5" key="1">
    <citation type="submission" date="2013-01" db="EMBL/GenBank/DDBJ databases">
        <title>Whole genome shotgun sequence of Gordonia soli NBRC 108243.</title>
        <authorList>
            <person name="Isaki-Nakamura S."/>
            <person name="Hosoyama A."/>
            <person name="Tsuchikane K."/>
            <person name="Ando Y."/>
            <person name="Baba S."/>
            <person name="Ohji S."/>
            <person name="Hamada M."/>
            <person name="Tamura T."/>
            <person name="Yamazoe A."/>
            <person name="Yamazaki S."/>
            <person name="Fujita N."/>
        </authorList>
    </citation>
    <scope>NUCLEOTIDE SEQUENCE [LARGE SCALE GENOMIC DNA]</scope>
    <source>
        <strain evidence="4 5">NBRC 108243</strain>
    </source>
</reference>
<evidence type="ECO:0000313" key="5">
    <source>
        <dbReference type="Proteomes" id="UP000011666"/>
    </source>
</evidence>
<keyword evidence="3" id="KW-0732">Signal</keyword>
<sequence length="150" mass="14827">MKRLLAGVVGVLACATVLTACSSDSGDSGSTNASAEVKVDGQDLAGLDTDTVTCARTGGKITVGSGQVDGKQGVGVIMTDEAAPKVESLGIVVDGNALAVNNAMGMKAGSAEVAVDGKTYTITGEAQGANLSNPTAGMVTKKFEIKVTCD</sequence>
<evidence type="ECO:0000256" key="1">
    <source>
        <dbReference type="ARBA" id="ARBA00022475"/>
    </source>
</evidence>
<dbReference type="GO" id="GO:0016020">
    <property type="term" value="C:membrane"/>
    <property type="evidence" value="ECO:0007669"/>
    <property type="project" value="InterPro"/>
</dbReference>
<dbReference type="Proteomes" id="UP000011666">
    <property type="component" value="Unassembled WGS sequence"/>
</dbReference>
<dbReference type="InterPro" id="IPR008691">
    <property type="entry name" value="LpqH"/>
</dbReference>
<dbReference type="PROSITE" id="PS51257">
    <property type="entry name" value="PROKAR_LIPOPROTEIN"/>
    <property type="match status" value="1"/>
</dbReference>
<comment type="caution">
    <text evidence="4">The sequence shown here is derived from an EMBL/GenBank/DDBJ whole genome shotgun (WGS) entry which is preliminary data.</text>
</comment>
<feature type="chain" id="PRO_5039201111" description="Lipoprotein" evidence="3">
    <location>
        <begin position="21"/>
        <end position="150"/>
    </location>
</feature>
<feature type="signal peptide" evidence="3">
    <location>
        <begin position="1"/>
        <end position="20"/>
    </location>
</feature>
<keyword evidence="2" id="KW-0472">Membrane</keyword>
<gene>
    <name evidence="4" type="ORF">GS4_05_03680</name>
</gene>
<name>M0QFC0_9ACTN</name>
<keyword evidence="1" id="KW-1003">Cell membrane</keyword>